<keyword evidence="7" id="KW-0282">Flagellum</keyword>
<evidence type="ECO:0000256" key="1">
    <source>
        <dbReference type="ARBA" id="ARBA00010577"/>
    </source>
</evidence>
<comment type="caution">
    <text evidence="7">The sequence shown here is derived from an EMBL/GenBank/DDBJ whole genome shotgun (WGS) entry which is preliminary data.</text>
</comment>
<reference evidence="7 8" key="1">
    <citation type="submission" date="2018-08" db="EMBL/GenBank/DDBJ databases">
        <title>Henriciella mobilis sp. nov., isolated from seawater.</title>
        <authorList>
            <person name="Cheng H."/>
            <person name="Wu Y.-H."/>
            <person name="Xu X.-W."/>
            <person name="Guo L.-L."/>
        </authorList>
    </citation>
    <scope>NUCLEOTIDE SEQUENCE [LARGE SCALE GENOMIC DNA]</scope>
    <source>
        <strain evidence="7 8">JN25</strain>
    </source>
</reference>
<dbReference type="Pfam" id="PF03963">
    <property type="entry name" value="FlgD"/>
    <property type="match status" value="1"/>
</dbReference>
<feature type="compositionally biased region" description="Low complexity" evidence="6">
    <location>
        <begin position="1"/>
        <end position="18"/>
    </location>
</feature>
<evidence type="ECO:0000256" key="6">
    <source>
        <dbReference type="SAM" id="MobiDB-lite"/>
    </source>
</evidence>
<evidence type="ECO:0000256" key="2">
    <source>
        <dbReference type="ARBA" id="ARBA00016013"/>
    </source>
</evidence>
<evidence type="ECO:0000256" key="5">
    <source>
        <dbReference type="RuleBase" id="RU362076"/>
    </source>
</evidence>
<gene>
    <name evidence="7" type="ORF">D1223_18320</name>
</gene>
<comment type="function">
    <text evidence="4 5">Required for flagellar hook formation. May act as a scaffolding protein.</text>
</comment>
<dbReference type="OrthoDB" id="9785233at2"/>
<keyword evidence="7" id="KW-0966">Cell projection</keyword>
<evidence type="ECO:0000256" key="3">
    <source>
        <dbReference type="ARBA" id="ARBA00022795"/>
    </source>
</evidence>
<comment type="similarity">
    <text evidence="1 5">Belongs to the FlgD family.</text>
</comment>
<dbReference type="InterPro" id="IPR005648">
    <property type="entry name" value="FlgD"/>
</dbReference>
<dbReference type="EMBL" id="QWFX01000016">
    <property type="protein sequence ID" value="RIJ26886.1"/>
    <property type="molecule type" value="Genomic_DNA"/>
</dbReference>
<sequence>MSTVSAASNTQATSQQQSGVAKEPVVSPERFGEEFMSFIQLLTAQVRNQDPLSPMDSTQFVEQLATFSNLEQQVVGNKSLESIATMIGDLHSMLASEWLGQRVSVETSWVPYSGDAVDFEFDLPDGVDKAVLAVVDTDGEAVWSQDLDMSKAAHSWNGETLTGQKPATDTLFEFGISLYQDGQYLGTVAPRIFTEVTDVASENGTMRVGTTSRVSADMSAVRKAE</sequence>
<dbReference type="Proteomes" id="UP000266385">
    <property type="component" value="Unassembled WGS sequence"/>
</dbReference>
<dbReference type="AlphaFoldDB" id="A0A399R5I6"/>
<name>A0A399R5I6_9PROT</name>
<dbReference type="GO" id="GO:0044781">
    <property type="term" value="P:bacterial-type flagellum organization"/>
    <property type="evidence" value="ECO:0007669"/>
    <property type="project" value="UniProtKB-UniRule"/>
</dbReference>
<evidence type="ECO:0000256" key="4">
    <source>
        <dbReference type="ARBA" id="ARBA00024746"/>
    </source>
</evidence>
<keyword evidence="7" id="KW-0969">Cilium</keyword>
<keyword evidence="3 5" id="KW-1005">Bacterial flagellum biogenesis</keyword>
<accession>A0A399R5I6</accession>
<evidence type="ECO:0000313" key="7">
    <source>
        <dbReference type="EMBL" id="RIJ26886.1"/>
    </source>
</evidence>
<evidence type="ECO:0000313" key="8">
    <source>
        <dbReference type="Proteomes" id="UP000266385"/>
    </source>
</evidence>
<keyword evidence="8" id="KW-1185">Reference proteome</keyword>
<dbReference type="RefSeq" id="WP_119377779.1">
    <property type="nucleotide sequence ID" value="NZ_QWFX01000016.1"/>
</dbReference>
<protein>
    <recommendedName>
        <fullName evidence="2 5">Basal-body rod modification protein FlgD</fullName>
    </recommendedName>
</protein>
<proteinExistence type="inferred from homology"/>
<organism evidence="7 8">
    <name type="scientific">Henriciella mobilis</name>
    <dbReference type="NCBI Taxonomy" id="2305467"/>
    <lineage>
        <taxon>Bacteria</taxon>
        <taxon>Pseudomonadati</taxon>
        <taxon>Pseudomonadota</taxon>
        <taxon>Alphaproteobacteria</taxon>
        <taxon>Hyphomonadales</taxon>
        <taxon>Hyphomonadaceae</taxon>
        <taxon>Henriciella</taxon>
    </lineage>
</organism>
<feature type="region of interest" description="Disordered" evidence="6">
    <location>
        <begin position="1"/>
        <end position="26"/>
    </location>
</feature>